<comment type="caution">
    <text evidence="2">The sequence shown here is derived from an EMBL/GenBank/DDBJ whole genome shotgun (WGS) entry which is preliminary data.</text>
</comment>
<dbReference type="RefSeq" id="WP_377348430.1">
    <property type="nucleotide sequence ID" value="NZ_JBHLTP010000011.1"/>
</dbReference>
<organism evidence="2 3">
    <name type="scientific">Pontibacillus salicampi</name>
    <dbReference type="NCBI Taxonomy" id="1449801"/>
    <lineage>
        <taxon>Bacteria</taxon>
        <taxon>Bacillati</taxon>
        <taxon>Bacillota</taxon>
        <taxon>Bacilli</taxon>
        <taxon>Bacillales</taxon>
        <taxon>Bacillaceae</taxon>
        <taxon>Pontibacillus</taxon>
    </lineage>
</organism>
<reference evidence="2 3" key="1">
    <citation type="submission" date="2024-09" db="EMBL/GenBank/DDBJ databases">
        <authorList>
            <person name="Sun Q."/>
            <person name="Mori K."/>
        </authorList>
    </citation>
    <scope>NUCLEOTIDE SEQUENCE [LARGE SCALE GENOMIC DNA]</scope>
    <source>
        <strain evidence="2 3">NCAIM B.02529</strain>
    </source>
</reference>
<evidence type="ECO:0000313" key="3">
    <source>
        <dbReference type="Proteomes" id="UP001589836"/>
    </source>
</evidence>
<keyword evidence="1" id="KW-0732">Signal</keyword>
<name>A0ABV6LPY2_9BACI</name>
<proteinExistence type="predicted"/>
<gene>
    <name evidence="2" type="ORF">ACFFGV_12795</name>
</gene>
<dbReference type="Proteomes" id="UP001589836">
    <property type="component" value="Unassembled WGS sequence"/>
</dbReference>
<evidence type="ECO:0000313" key="2">
    <source>
        <dbReference type="EMBL" id="MFC0524445.1"/>
    </source>
</evidence>
<accession>A0ABV6LPY2</accession>
<sequence>MHFLKNRMKVALVLVMFAAIGLLAAPEISFAKQVEGQKGVCQYEYKYNKHITTGIYIDLWKETSTYLPYKRALKEINQMSKVEAMDRYLRFSHAFDSPKRIRSIINSIYGIDLVKISDLGAGKQSSTYPEEIVNGVKKVLEREDIQQPLDEYILSLSKVEIMDLYFQSLDRTLDGSSIRRTINQIFGTNLDGISSLEGSGVSIYSKGQWITHYQTDLFVVHTGITDIEVWVYPTEYFQKQTGLTELPTELKHKLKALGFYYNDELGTLYYKDPNDTSVPDDFKGQTLGIIIDYIKEYHQNLLPK</sequence>
<feature type="chain" id="PRO_5047380732" description="S-layer homology domain-containing protein" evidence="1">
    <location>
        <begin position="25"/>
        <end position="304"/>
    </location>
</feature>
<protein>
    <recommendedName>
        <fullName evidence="4">S-layer homology domain-containing protein</fullName>
    </recommendedName>
</protein>
<feature type="signal peptide" evidence="1">
    <location>
        <begin position="1"/>
        <end position="24"/>
    </location>
</feature>
<dbReference type="EMBL" id="JBHLTP010000011">
    <property type="protein sequence ID" value="MFC0524445.1"/>
    <property type="molecule type" value="Genomic_DNA"/>
</dbReference>
<evidence type="ECO:0008006" key="4">
    <source>
        <dbReference type="Google" id="ProtNLM"/>
    </source>
</evidence>
<keyword evidence="3" id="KW-1185">Reference proteome</keyword>
<evidence type="ECO:0000256" key="1">
    <source>
        <dbReference type="SAM" id="SignalP"/>
    </source>
</evidence>